<protein>
    <recommendedName>
        <fullName evidence="4">Conditioned medium-induced protein 4</fullName>
    </recommendedName>
</protein>
<feature type="region of interest" description="Disordered" evidence="1">
    <location>
        <begin position="211"/>
        <end position="231"/>
    </location>
</feature>
<dbReference type="Proteomes" id="UP000011523">
    <property type="component" value="Unassembled WGS sequence"/>
</dbReference>
<accession>M0DSY5</accession>
<dbReference type="AlphaFoldDB" id="M0DSY5"/>
<evidence type="ECO:0000256" key="1">
    <source>
        <dbReference type="SAM" id="MobiDB-lite"/>
    </source>
</evidence>
<dbReference type="EMBL" id="AOJD01000049">
    <property type="protein sequence ID" value="ELZ37239.1"/>
    <property type="molecule type" value="Genomic_DNA"/>
</dbReference>
<feature type="compositionally biased region" description="Basic and acidic residues" evidence="1">
    <location>
        <begin position="213"/>
        <end position="222"/>
    </location>
</feature>
<organism evidence="2 3">
    <name type="scientific">Halorubrum tebenquichense DSM 14210</name>
    <dbReference type="NCBI Taxonomy" id="1227485"/>
    <lineage>
        <taxon>Archaea</taxon>
        <taxon>Methanobacteriati</taxon>
        <taxon>Methanobacteriota</taxon>
        <taxon>Stenosarchaea group</taxon>
        <taxon>Halobacteria</taxon>
        <taxon>Halobacteriales</taxon>
        <taxon>Haloferacaceae</taxon>
        <taxon>Halorubrum</taxon>
    </lineage>
</organism>
<comment type="caution">
    <text evidence="2">The sequence shown here is derived from an EMBL/GenBank/DDBJ whole genome shotgun (WGS) entry which is preliminary data.</text>
</comment>
<proteinExistence type="predicted"/>
<dbReference type="PATRIC" id="fig|1227485.3.peg.1732"/>
<reference evidence="2 3" key="1">
    <citation type="journal article" date="2014" name="PLoS Genet.">
        <title>Phylogenetically driven sequencing of extremely halophilic archaea reveals strategies for static and dynamic osmo-response.</title>
        <authorList>
            <person name="Becker E.A."/>
            <person name="Seitzer P.M."/>
            <person name="Tritt A."/>
            <person name="Larsen D."/>
            <person name="Krusor M."/>
            <person name="Yao A.I."/>
            <person name="Wu D."/>
            <person name="Madern D."/>
            <person name="Eisen J.A."/>
            <person name="Darling A.E."/>
            <person name="Facciotti M.T."/>
        </authorList>
    </citation>
    <scope>NUCLEOTIDE SEQUENCE [LARGE SCALE GENOMIC DNA]</scope>
    <source>
        <strain evidence="2 3">DSM 14210</strain>
    </source>
</reference>
<keyword evidence="3" id="KW-1185">Reference proteome</keyword>
<evidence type="ECO:0008006" key="4">
    <source>
        <dbReference type="Google" id="ProtNLM"/>
    </source>
</evidence>
<dbReference type="RefSeq" id="WP_006629464.1">
    <property type="nucleotide sequence ID" value="NZ_AOJD01000049.1"/>
</dbReference>
<sequence>MDEKTAELRDLFVEATGSESVTERQDAARGTLVDADAESVDGTARDLVAAMRERYGFSTDLDDDAYVLVARGRFEADDEAVAAALRDALAEREETDVDPDAIDAETVRKARLDLHLVRESDREVGCEYADADSADADSADADFAYEDLKQLTGAGNSIVECAEELDAAPDRVARYAAVARVDLTSTQANDRFRDAFRDLFTDADIEGSLASTAREDGLKEATEDIETDVSL</sequence>
<gene>
    <name evidence="2" type="ORF">C472_08976</name>
</gene>
<evidence type="ECO:0000313" key="3">
    <source>
        <dbReference type="Proteomes" id="UP000011523"/>
    </source>
</evidence>
<evidence type="ECO:0000313" key="2">
    <source>
        <dbReference type="EMBL" id="ELZ37239.1"/>
    </source>
</evidence>
<name>M0DSY5_9EURY</name>
<dbReference type="OrthoDB" id="146450at2157"/>